<name>A0ACC2LS09_PERAE</name>
<accession>A0ACC2LS09</accession>
<sequence>MKKIQKNLQPLLSQRTLCTKKIQKPSLLHIASSLPLPLLKSISLLLSTALRLLSRPLYEAKQRLPSLPLYETACATPSAPWPNPSAQPHLRPGAPRSLSLPGLQFTKKGRNGRTILCWVAMICAQSYYQCLNWSLWEDLLG</sequence>
<evidence type="ECO:0000313" key="1">
    <source>
        <dbReference type="EMBL" id="KAJ8635834.1"/>
    </source>
</evidence>
<keyword evidence="2" id="KW-1185">Reference proteome</keyword>
<dbReference type="Proteomes" id="UP001234297">
    <property type="component" value="Chromosome 3"/>
</dbReference>
<proteinExistence type="predicted"/>
<protein>
    <submittedName>
        <fullName evidence="1">Uncharacterized protein</fullName>
    </submittedName>
</protein>
<reference evidence="1 2" key="1">
    <citation type="journal article" date="2022" name="Hortic Res">
        <title>A haplotype resolved chromosomal level avocado genome allows analysis of novel avocado genes.</title>
        <authorList>
            <person name="Nath O."/>
            <person name="Fletcher S.J."/>
            <person name="Hayward A."/>
            <person name="Shaw L.M."/>
            <person name="Masouleh A.K."/>
            <person name="Furtado A."/>
            <person name="Henry R.J."/>
            <person name="Mitter N."/>
        </authorList>
    </citation>
    <scope>NUCLEOTIDE SEQUENCE [LARGE SCALE GENOMIC DNA]</scope>
    <source>
        <strain evidence="2">cv. Hass</strain>
    </source>
</reference>
<comment type="caution">
    <text evidence="1">The sequence shown here is derived from an EMBL/GenBank/DDBJ whole genome shotgun (WGS) entry which is preliminary data.</text>
</comment>
<gene>
    <name evidence="1" type="ORF">MRB53_010101</name>
</gene>
<evidence type="ECO:0000313" key="2">
    <source>
        <dbReference type="Proteomes" id="UP001234297"/>
    </source>
</evidence>
<organism evidence="1 2">
    <name type="scientific">Persea americana</name>
    <name type="common">Avocado</name>
    <dbReference type="NCBI Taxonomy" id="3435"/>
    <lineage>
        <taxon>Eukaryota</taxon>
        <taxon>Viridiplantae</taxon>
        <taxon>Streptophyta</taxon>
        <taxon>Embryophyta</taxon>
        <taxon>Tracheophyta</taxon>
        <taxon>Spermatophyta</taxon>
        <taxon>Magnoliopsida</taxon>
        <taxon>Magnoliidae</taxon>
        <taxon>Laurales</taxon>
        <taxon>Lauraceae</taxon>
        <taxon>Persea</taxon>
    </lineage>
</organism>
<dbReference type="EMBL" id="CM056811">
    <property type="protein sequence ID" value="KAJ8635834.1"/>
    <property type="molecule type" value="Genomic_DNA"/>
</dbReference>